<protein>
    <submittedName>
        <fullName evidence="2">Uncharacterized protein</fullName>
    </submittedName>
</protein>
<gene>
    <name evidence="2" type="ORF">K458DRAFT_24904</name>
</gene>
<name>A0A6G1J4L1_9PLEO</name>
<reference evidence="2" key="1">
    <citation type="journal article" date="2020" name="Stud. Mycol.">
        <title>101 Dothideomycetes genomes: a test case for predicting lifestyles and emergence of pathogens.</title>
        <authorList>
            <person name="Haridas S."/>
            <person name="Albert R."/>
            <person name="Binder M."/>
            <person name="Bloem J."/>
            <person name="Labutti K."/>
            <person name="Salamov A."/>
            <person name="Andreopoulos B."/>
            <person name="Baker S."/>
            <person name="Barry K."/>
            <person name="Bills G."/>
            <person name="Bluhm B."/>
            <person name="Cannon C."/>
            <person name="Castanera R."/>
            <person name="Culley D."/>
            <person name="Daum C."/>
            <person name="Ezra D."/>
            <person name="Gonzalez J."/>
            <person name="Henrissat B."/>
            <person name="Kuo A."/>
            <person name="Liang C."/>
            <person name="Lipzen A."/>
            <person name="Lutzoni F."/>
            <person name="Magnuson J."/>
            <person name="Mondo S."/>
            <person name="Nolan M."/>
            <person name="Ohm R."/>
            <person name="Pangilinan J."/>
            <person name="Park H.-J."/>
            <person name="Ramirez L."/>
            <person name="Alfaro M."/>
            <person name="Sun H."/>
            <person name="Tritt A."/>
            <person name="Yoshinaga Y."/>
            <person name="Zwiers L.-H."/>
            <person name="Turgeon B."/>
            <person name="Goodwin S."/>
            <person name="Spatafora J."/>
            <person name="Crous P."/>
            <person name="Grigoriev I."/>
        </authorList>
    </citation>
    <scope>NUCLEOTIDE SEQUENCE</scope>
    <source>
        <strain evidence="2">CBS 122367</strain>
    </source>
</reference>
<dbReference type="EMBL" id="MU005579">
    <property type="protein sequence ID" value="KAF2685456.1"/>
    <property type="molecule type" value="Genomic_DNA"/>
</dbReference>
<dbReference type="Proteomes" id="UP000799291">
    <property type="component" value="Unassembled WGS sequence"/>
</dbReference>
<evidence type="ECO:0000313" key="2">
    <source>
        <dbReference type="EMBL" id="KAF2685456.1"/>
    </source>
</evidence>
<sequence>MRSTILTFAALATTSLSQTTTTDIWVPRPFSTDPAKWSSIHDSLVSEGKIPSTVTAPPWASASWGPGSGPWGPGGPGWGPGGGHGGPGGHHWGGPDGWGPWGSGSWSDLASYWSTNTDWRNGPWTSWWAGAGCPGSDWPGWTEGPWSTAAPWTSWSGCSASTTATTVVTTTVSGSVTTATAFGVQVAQAEGTADTGTGTAAGSTGAAPVETAQVGFAVAVGAAVFGLAVGL</sequence>
<keyword evidence="3" id="KW-1185">Reference proteome</keyword>
<evidence type="ECO:0000256" key="1">
    <source>
        <dbReference type="SAM" id="SignalP"/>
    </source>
</evidence>
<dbReference type="OrthoDB" id="3946332at2759"/>
<accession>A0A6G1J4L1</accession>
<keyword evidence="1" id="KW-0732">Signal</keyword>
<feature type="chain" id="PRO_5026030459" evidence="1">
    <location>
        <begin position="18"/>
        <end position="231"/>
    </location>
</feature>
<feature type="signal peptide" evidence="1">
    <location>
        <begin position="1"/>
        <end position="17"/>
    </location>
</feature>
<dbReference type="AlphaFoldDB" id="A0A6G1J4L1"/>
<proteinExistence type="predicted"/>
<evidence type="ECO:0000313" key="3">
    <source>
        <dbReference type="Proteomes" id="UP000799291"/>
    </source>
</evidence>
<organism evidence="2 3">
    <name type="scientific">Lentithecium fluviatile CBS 122367</name>
    <dbReference type="NCBI Taxonomy" id="1168545"/>
    <lineage>
        <taxon>Eukaryota</taxon>
        <taxon>Fungi</taxon>
        <taxon>Dikarya</taxon>
        <taxon>Ascomycota</taxon>
        <taxon>Pezizomycotina</taxon>
        <taxon>Dothideomycetes</taxon>
        <taxon>Pleosporomycetidae</taxon>
        <taxon>Pleosporales</taxon>
        <taxon>Massarineae</taxon>
        <taxon>Lentitheciaceae</taxon>
        <taxon>Lentithecium</taxon>
    </lineage>
</organism>